<feature type="transmembrane region" description="Helical" evidence="1">
    <location>
        <begin position="171"/>
        <end position="191"/>
    </location>
</feature>
<feature type="transmembrane region" description="Helical" evidence="1">
    <location>
        <begin position="142"/>
        <end position="165"/>
    </location>
</feature>
<accession>A0A914QUT0</accession>
<organism evidence="2 3">
    <name type="scientific">Panagrolaimus davidi</name>
    <dbReference type="NCBI Taxonomy" id="227884"/>
    <lineage>
        <taxon>Eukaryota</taxon>
        <taxon>Metazoa</taxon>
        <taxon>Ecdysozoa</taxon>
        <taxon>Nematoda</taxon>
        <taxon>Chromadorea</taxon>
        <taxon>Rhabditida</taxon>
        <taxon>Tylenchina</taxon>
        <taxon>Panagrolaimomorpha</taxon>
        <taxon>Panagrolaimoidea</taxon>
        <taxon>Panagrolaimidae</taxon>
        <taxon>Panagrolaimus</taxon>
    </lineage>
</organism>
<feature type="transmembrane region" description="Helical" evidence="1">
    <location>
        <begin position="79"/>
        <end position="97"/>
    </location>
</feature>
<reference evidence="3" key="1">
    <citation type="submission" date="2022-11" db="UniProtKB">
        <authorList>
            <consortium name="WormBaseParasite"/>
        </authorList>
    </citation>
    <scope>IDENTIFICATION</scope>
</reference>
<feature type="transmembrane region" description="Helical" evidence="1">
    <location>
        <begin position="49"/>
        <end position="67"/>
    </location>
</feature>
<keyword evidence="1" id="KW-1133">Transmembrane helix</keyword>
<keyword evidence="2" id="KW-1185">Reference proteome</keyword>
<evidence type="ECO:0000313" key="3">
    <source>
        <dbReference type="WBParaSite" id="PDA_v2.g773.t1"/>
    </source>
</evidence>
<evidence type="ECO:0000256" key="1">
    <source>
        <dbReference type="SAM" id="Phobius"/>
    </source>
</evidence>
<dbReference type="Proteomes" id="UP000887578">
    <property type="component" value="Unplaced"/>
</dbReference>
<dbReference type="PANTHER" id="PTHR24002">
    <property type="entry name" value="SOLUTE CARRIER FAMILY 22 MEMBER 18"/>
    <property type="match status" value="1"/>
</dbReference>
<keyword evidence="1" id="KW-0812">Transmembrane</keyword>
<keyword evidence="1" id="KW-0472">Membrane</keyword>
<dbReference type="PANTHER" id="PTHR24002:SF4">
    <property type="entry name" value="MFS DOMAIN-CONTAINING PROTEIN"/>
    <property type="match status" value="1"/>
</dbReference>
<feature type="transmembrane region" description="Helical" evidence="1">
    <location>
        <begin position="223"/>
        <end position="242"/>
    </location>
</feature>
<protein>
    <submittedName>
        <fullName evidence="3">Uncharacterized protein</fullName>
    </submittedName>
</protein>
<sequence>MLSKREKDRLKWSLLLIYGLSNTFEQWCRVLLPFCQWQLRPRPSMFDTLLLNSIGNASIVLGSFFIAQMIDSFGGKKSAIIATIFVGIYQAIIPQITDYYLFGFMQMLLIFNHMPTIVEAVIGQLIGEDGDEKERSRLMMRLTIPVSIAFAAGPYCAVQVLYIFSPTLKNSQTLCGIVHFITVLPLIFFLLPDQNYATRPYSAYDQVLRTQLATQMLTDPGEMAKLALILGSVTLIVNIFVLPRLQNIYGPQILLLGSMCLMFFSYLFLATTTEYAYLLIGLPFQIVGVCIASGLLTAQLMGEVPRIHMGKAAALNRIAQLAATTLTPLLTGYYVDGAETQILCYTSAAITAVGIPLVFYKGGFMTQHLSNLPIRAHSDKDH</sequence>
<dbReference type="Gene3D" id="1.20.1250.20">
    <property type="entry name" value="MFS general substrate transporter like domains"/>
    <property type="match status" value="1"/>
</dbReference>
<feature type="transmembrane region" description="Helical" evidence="1">
    <location>
        <begin position="248"/>
        <end position="269"/>
    </location>
</feature>
<proteinExistence type="predicted"/>
<dbReference type="AlphaFoldDB" id="A0A914QUT0"/>
<evidence type="ECO:0000313" key="2">
    <source>
        <dbReference type="Proteomes" id="UP000887578"/>
    </source>
</evidence>
<dbReference type="SUPFAM" id="SSF103473">
    <property type="entry name" value="MFS general substrate transporter"/>
    <property type="match status" value="1"/>
</dbReference>
<feature type="transmembrane region" description="Helical" evidence="1">
    <location>
        <begin position="276"/>
        <end position="298"/>
    </location>
</feature>
<dbReference type="GO" id="GO:0005635">
    <property type="term" value="C:nuclear envelope"/>
    <property type="evidence" value="ECO:0007669"/>
    <property type="project" value="TreeGrafter"/>
</dbReference>
<feature type="transmembrane region" description="Helical" evidence="1">
    <location>
        <begin position="342"/>
        <end position="360"/>
    </location>
</feature>
<feature type="transmembrane region" description="Helical" evidence="1">
    <location>
        <begin position="318"/>
        <end position="335"/>
    </location>
</feature>
<name>A0A914QUT0_9BILA</name>
<dbReference type="WBParaSite" id="PDA_v2.g773.t1">
    <property type="protein sequence ID" value="PDA_v2.g773.t1"/>
    <property type="gene ID" value="PDA_v2.g773"/>
</dbReference>
<dbReference type="InterPro" id="IPR036259">
    <property type="entry name" value="MFS_trans_sf"/>
</dbReference>